<dbReference type="InterPro" id="IPR009061">
    <property type="entry name" value="DNA-bd_dom_put_sf"/>
</dbReference>
<dbReference type="GO" id="GO:0003677">
    <property type="term" value="F:DNA binding"/>
    <property type="evidence" value="ECO:0007669"/>
    <property type="project" value="UniProtKB-KW"/>
</dbReference>
<keyword evidence="2" id="KW-0805">Transcription regulation</keyword>
<evidence type="ECO:0000256" key="3">
    <source>
        <dbReference type="ARBA" id="ARBA00023125"/>
    </source>
</evidence>
<dbReference type="Proteomes" id="UP000663903">
    <property type="component" value="Chromosome"/>
</dbReference>
<sequence>MLTVGELAARAGLTVRTLHHYDQIGLLKPSARSHAGYRLYDRDDVVRLGAIQMLRDMGLPLAEIGTLIDGAGASLPALIARRMAWLEQEMARAQQLHERLDTLQLILAAGSEPALDDWLGSLALMGAYVRYFSAEELRQIFVRWPAMRADWQALLDAVRAAMAEGVPPDALELQPLVQRWMDLSARWMNGDLDMVGRWGRMLRDHDTPRSPNGVTRDLLEYMDQAVTVRLTALGRHLTPSDIQRLDKTLDVEWRAVADSAEQLLQTGTPAYSPAAQALARQWLALIDRVTRHDAVLRERLVTAYAQEPLLQAGSATGPEARDFLRRAAESLDPHVT</sequence>
<reference evidence="6" key="1">
    <citation type="submission" date="2021-03" db="EMBL/GenBank/DDBJ databases">
        <title>Ottowia sp. 27C isolated from the cloaca of a Giant Asian pond turtle (Heosemys grandis).</title>
        <authorList>
            <person name="Spergser J."/>
            <person name="Busse H.-J."/>
        </authorList>
    </citation>
    <scope>NUCLEOTIDE SEQUENCE</scope>
    <source>
        <strain evidence="6">27C</strain>
    </source>
</reference>
<dbReference type="InterPro" id="IPR000551">
    <property type="entry name" value="MerR-type_HTH_dom"/>
</dbReference>
<dbReference type="PROSITE" id="PS50937">
    <property type="entry name" value="HTH_MERR_2"/>
    <property type="match status" value="1"/>
</dbReference>
<evidence type="ECO:0000313" key="6">
    <source>
        <dbReference type="EMBL" id="QTD47153.1"/>
    </source>
</evidence>
<organism evidence="6 7">
    <name type="scientific">Ottowia testudinis</name>
    <dbReference type="NCBI Taxonomy" id="2816950"/>
    <lineage>
        <taxon>Bacteria</taxon>
        <taxon>Pseudomonadati</taxon>
        <taxon>Pseudomonadota</taxon>
        <taxon>Betaproteobacteria</taxon>
        <taxon>Burkholderiales</taxon>
        <taxon>Comamonadaceae</taxon>
        <taxon>Ottowia</taxon>
    </lineage>
</organism>
<evidence type="ECO:0000256" key="1">
    <source>
        <dbReference type="ARBA" id="ARBA00022491"/>
    </source>
</evidence>
<dbReference type="Pfam" id="PF07739">
    <property type="entry name" value="TipAS"/>
    <property type="match status" value="1"/>
</dbReference>
<dbReference type="EMBL" id="CP071796">
    <property type="protein sequence ID" value="QTD47153.1"/>
    <property type="molecule type" value="Genomic_DNA"/>
</dbReference>
<dbReference type="GO" id="GO:0003700">
    <property type="term" value="F:DNA-binding transcription factor activity"/>
    <property type="evidence" value="ECO:0007669"/>
    <property type="project" value="InterPro"/>
</dbReference>
<dbReference type="Pfam" id="PF13411">
    <property type="entry name" value="MerR_1"/>
    <property type="match status" value="1"/>
</dbReference>
<feature type="domain" description="HTH merR-type" evidence="5">
    <location>
        <begin position="1"/>
        <end position="70"/>
    </location>
</feature>
<evidence type="ECO:0000256" key="2">
    <source>
        <dbReference type="ARBA" id="ARBA00023015"/>
    </source>
</evidence>
<name>A0A975CIN6_9BURK</name>
<keyword evidence="3" id="KW-0238">DNA-binding</keyword>
<evidence type="ECO:0000256" key="4">
    <source>
        <dbReference type="ARBA" id="ARBA00023163"/>
    </source>
</evidence>
<dbReference type="KEGG" id="otd:J1M35_09945"/>
<keyword evidence="1" id="KW-0678">Repressor</keyword>
<protein>
    <submittedName>
        <fullName evidence="6">MerR family transcriptional regulator</fullName>
    </submittedName>
</protein>
<proteinExistence type="predicted"/>
<dbReference type="PANTHER" id="PTHR30204:SF69">
    <property type="entry name" value="MERR-FAMILY TRANSCRIPTIONAL REGULATOR"/>
    <property type="match status" value="1"/>
</dbReference>
<keyword evidence="7" id="KW-1185">Reference proteome</keyword>
<dbReference type="SMART" id="SM00422">
    <property type="entry name" value="HTH_MERR"/>
    <property type="match status" value="1"/>
</dbReference>
<dbReference type="Gene3D" id="1.10.1660.10">
    <property type="match status" value="1"/>
</dbReference>
<dbReference type="InterPro" id="IPR012925">
    <property type="entry name" value="TipAS_dom"/>
</dbReference>
<accession>A0A975CIN6</accession>
<dbReference type="AlphaFoldDB" id="A0A975CIN6"/>
<dbReference type="PROSITE" id="PS00552">
    <property type="entry name" value="HTH_MERR_1"/>
    <property type="match status" value="1"/>
</dbReference>
<dbReference type="CDD" id="cd01106">
    <property type="entry name" value="HTH_TipAL-Mta"/>
    <property type="match status" value="1"/>
</dbReference>
<gene>
    <name evidence="6" type="ORF">J1M35_09945</name>
</gene>
<evidence type="ECO:0000313" key="7">
    <source>
        <dbReference type="Proteomes" id="UP000663903"/>
    </source>
</evidence>
<dbReference type="PRINTS" id="PR00040">
    <property type="entry name" value="HTHMERR"/>
</dbReference>
<dbReference type="InterPro" id="IPR047057">
    <property type="entry name" value="MerR_fam"/>
</dbReference>
<dbReference type="SUPFAM" id="SSF46955">
    <property type="entry name" value="Putative DNA-binding domain"/>
    <property type="match status" value="1"/>
</dbReference>
<dbReference type="PANTHER" id="PTHR30204">
    <property type="entry name" value="REDOX-CYCLING DRUG-SENSING TRANSCRIPTIONAL ACTIVATOR SOXR"/>
    <property type="match status" value="1"/>
</dbReference>
<keyword evidence="4" id="KW-0804">Transcription</keyword>
<dbReference type="RefSeq" id="WP_208011049.1">
    <property type="nucleotide sequence ID" value="NZ_CP071796.1"/>
</dbReference>
<evidence type="ECO:0000259" key="5">
    <source>
        <dbReference type="PROSITE" id="PS50937"/>
    </source>
</evidence>